<accession>A0A6A4LIX9</accession>
<sequence>MSTEETVSRSTLDKPLHLLTEEDISQLTREDCRRYLKEKGTSSLSLSLSISLPLYPSIYLSMRVCVRMCMH</sequence>
<evidence type="ECO:0000313" key="2">
    <source>
        <dbReference type="Proteomes" id="UP000428333"/>
    </source>
</evidence>
<protein>
    <submittedName>
        <fullName evidence="1">Uncharacterized protein</fullName>
    </submittedName>
</protein>
<dbReference type="EMBL" id="QEFC01001001">
    <property type="protein sequence ID" value="KAE9460626.1"/>
    <property type="molecule type" value="Genomic_DNA"/>
</dbReference>
<reference evidence="1 2" key="1">
    <citation type="journal article" date="2019" name="Genome Biol. Evol.">
        <title>The Rhododendron genome and chromosomal organization provide insight into shared whole-genome duplications across the heath family (Ericaceae).</title>
        <authorList>
            <person name="Soza V.L."/>
            <person name="Lindsley D."/>
            <person name="Waalkes A."/>
            <person name="Ramage E."/>
            <person name="Patwardhan R.P."/>
            <person name="Burton J.N."/>
            <person name="Adey A."/>
            <person name="Kumar A."/>
            <person name="Qiu R."/>
            <person name="Shendure J."/>
            <person name="Hall B."/>
        </authorList>
    </citation>
    <scope>NUCLEOTIDE SEQUENCE [LARGE SCALE GENOMIC DNA]</scope>
    <source>
        <strain evidence="1">RSF 1966-606</strain>
    </source>
</reference>
<gene>
    <name evidence="1" type="ORF">C3L33_07465</name>
</gene>
<dbReference type="AlphaFoldDB" id="A0A6A4LIX9"/>
<comment type="caution">
    <text evidence="1">The sequence shown here is derived from an EMBL/GenBank/DDBJ whole genome shotgun (WGS) entry which is preliminary data.</text>
</comment>
<organism evidence="1 2">
    <name type="scientific">Rhododendron williamsianum</name>
    <dbReference type="NCBI Taxonomy" id="262921"/>
    <lineage>
        <taxon>Eukaryota</taxon>
        <taxon>Viridiplantae</taxon>
        <taxon>Streptophyta</taxon>
        <taxon>Embryophyta</taxon>
        <taxon>Tracheophyta</taxon>
        <taxon>Spermatophyta</taxon>
        <taxon>Magnoliopsida</taxon>
        <taxon>eudicotyledons</taxon>
        <taxon>Gunneridae</taxon>
        <taxon>Pentapetalae</taxon>
        <taxon>asterids</taxon>
        <taxon>Ericales</taxon>
        <taxon>Ericaceae</taxon>
        <taxon>Ericoideae</taxon>
        <taxon>Rhodoreae</taxon>
        <taxon>Rhododendron</taxon>
    </lineage>
</organism>
<proteinExistence type="predicted"/>
<evidence type="ECO:0000313" key="1">
    <source>
        <dbReference type="EMBL" id="KAE9460626.1"/>
    </source>
</evidence>
<feature type="non-terminal residue" evidence="1">
    <location>
        <position position="1"/>
    </location>
</feature>
<dbReference type="OrthoDB" id="1934352at2759"/>
<name>A0A6A4LIX9_9ERIC</name>
<keyword evidence="2" id="KW-1185">Reference proteome</keyword>
<dbReference type="Proteomes" id="UP000428333">
    <property type="component" value="Linkage Group LG04"/>
</dbReference>